<feature type="transmembrane region" description="Helical" evidence="2">
    <location>
        <begin position="41"/>
        <end position="61"/>
    </location>
</feature>
<proteinExistence type="predicted"/>
<dbReference type="SUPFAM" id="SSF53254">
    <property type="entry name" value="Phosphoglycerate mutase-like"/>
    <property type="match status" value="2"/>
</dbReference>
<reference evidence="4" key="2">
    <citation type="submission" date="2015-01" db="EMBL/GenBank/DDBJ databases">
        <title>Evolutionary Origins and Diversification of the Mycorrhizal Mutualists.</title>
        <authorList>
            <consortium name="DOE Joint Genome Institute"/>
            <consortium name="Mycorrhizal Genomics Consortium"/>
            <person name="Kohler A."/>
            <person name="Kuo A."/>
            <person name="Nagy L.G."/>
            <person name="Floudas D."/>
            <person name="Copeland A."/>
            <person name="Barry K.W."/>
            <person name="Cichocki N."/>
            <person name="Veneault-Fourrey C."/>
            <person name="LaButti K."/>
            <person name="Lindquist E.A."/>
            <person name="Lipzen A."/>
            <person name="Lundell T."/>
            <person name="Morin E."/>
            <person name="Murat C."/>
            <person name="Riley R."/>
            <person name="Ohm R."/>
            <person name="Sun H."/>
            <person name="Tunlid A."/>
            <person name="Henrissat B."/>
            <person name="Grigoriev I.V."/>
            <person name="Hibbett D.S."/>
            <person name="Martin F."/>
        </authorList>
    </citation>
    <scope>NUCLEOTIDE SEQUENCE [LARGE SCALE GENOMIC DNA]</scope>
    <source>
        <strain evidence="4">MAFF 305830</strain>
    </source>
</reference>
<dbReference type="EMBL" id="KN824395">
    <property type="protein sequence ID" value="KIM21055.1"/>
    <property type="molecule type" value="Genomic_DNA"/>
</dbReference>
<dbReference type="GO" id="GO:0003993">
    <property type="term" value="F:acid phosphatase activity"/>
    <property type="evidence" value="ECO:0007669"/>
    <property type="project" value="TreeGrafter"/>
</dbReference>
<keyword evidence="2" id="KW-0812">Transmembrane</keyword>
<dbReference type="STRING" id="933852.A0A0C3A8T2"/>
<dbReference type="Pfam" id="PF00328">
    <property type="entry name" value="His_Phos_2"/>
    <property type="match status" value="1"/>
</dbReference>
<keyword evidence="4" id="KW-1185">Reference proteome</keyword>
<evidence type="ECO:0008006" key="5">
    <source>
        <dbReference type="Google" id="ProtNLM"/>
    </source>
</evidence>
<dbReference type="InterPro" id="IPR000560">
    <property type="entry name" value="His_Pase_clade-2"/>
</dbReference>
<dbReference type="PROSITE" id="PS00778">
    <property type="entry name" value="HIS_ACID_PHOSPHAT_2"/>
    <property type="match status" value="1"/>
</dbReference>
<dbReference type="InterPro" id="IPR033379">
    <property type="entry name" value="Acid_Pase_AS"/>
</dbReference>
<dbReference type="CDD" id="cd07061">
    <property type="entry name" value="HP_HAP_like"/>
    <property type="match status" value="1"/>
</dbReference>
<keyword evidence="2" id="KW-0472">Membrane</keyword>
<dbReference type="Proteomes" id="UP000054097">
    <property type="component" value="Unassembled WGS sequence"/>
</dbReference>
<sequence>MLSRPKLRTPSSASFTTFNSAANAFNTPQNARPMTARMRRFLSNIPLTVSIFFAVLLIVQYSADLFEEPIPTGPPWRGPPFLLPNDVAKLLGPYSPWYPADYYTAPPAGCNTTQFIRHGARFPTKGGNDRIKEALSHIKPPPRGYQSPLGFMRKYKYDLKTDDLLWFGANEAYAAGVAAYNRYSHLAHTALPFSRTGNASRLINTAKHWKEGFELASRMRIPKALLISEEPGMNNTLKDSQCPAHSDQPAEDAQATWLSIFAPNITERLNSYAPGSELVDSDIPSLMSLCSFESLFHYKTSQWCSMFNQSEWQAYEYYTDLEKFYNTGPGNPLGRPQGIGWINEMIARLTVSPVNDTTQTNHTLDSNPATFPIENMTMWADFTHDNELNAVLAAMGVLRMAKAEHDYEDPIEEEEEEIVLYEQDSPQRLLSDEELEEEDEEDWVIVPKVRNTRKEHKIYKEMDPADPDPDRKWVASRLVPFAARLVVEKLSCPSPTSHQAPSTSPATVEAVRLLLNDAILHIPGCREDLGNGVCTLEEFLETQSYARNGGMGEWEECQKTD</sequence>
<dbReference type="HOGENOM" id="CLU_020880_0_1_1"/>
<evidence type="ECO:0000313" key="4">
    <source>
        <dbReference type="Proteomes" id="UP000054097"/>
    </source>
</evidence>
<dbReference type="PANTHER" id="PTHR20963">
    <property type="entry name" value="MULTIPLE INOSITOL POLYPHOSPHATE PHOSPHATASE-RELATED"/>
    <property type="match status" value="1"/>
</dbReference>
<evidence type="ECO:0000313" key="3">
    <source>
        <dbReference type="EMBL" id="KIM21055.1"/>
    </source>
</evidence>
<dbReference type="PANTHER" id="PTHR20963:SF24">
    <property type="entry name" value="3-PHYTASE B"/>
    <property type="match status" value="1"/>
</dbReference>
<protein>
    <recommendedName>
        <fullName evidence="5">Phytase</fullName>
    </recommendedName>
</protein>
<name>A0A0C3A8T2_SERVB</name>
<dbReference type="OrthoDB" id="6509975at2759"/>
<gene>
    <name evidence="3" type="ORF">M408DRAFT_333683</name>
</gene>
<evidence type="ECO:0000256" key="2">
    <source>
        <dbReference type="SAM" id="Phobius"/>
    </source>
</evidence>
<accession>A0A0C3A8T2</accession>
<keyword evidence="2" id="KW-1133">Transmembrane helix</keyword>
<reference evidence="3 4" key="1">
    <citation type="submission" date="2014-04" db="EMBL/GenBank/DDBJ databases">
        <authorList>
            <consortium name="DOE Joint Genome Institute"/>
            <person name="Kuo A."/>
            <person name="Zuccaro A."/>
            <person name="Kohler A."/>
            <person name="Nagy L.G."/>
            <person name="Floudas D."/>
            <person name="Copeland A."/>
            <person name="Barry K.W."/>
            <person name="Cichocki N."/>
            <person name="Veneault-Fourrey C."/>
            <person name="LaButti K."/>
            <person name="Lindquist E.A."/>
            <person name="Lipzen A."/>
            <person name="Lundell T."/>
            <person name="Morin E."/>
            <person name="Murat C."/>
            <person name="Sun H."/>
            <person name="Tunlid A."/>
            <person name="Henrissat B."/>
            <person name="Grigoriev I.V."/>
            <person name="Hibbett D.S."/>
            <person name="Martin F."/>
            <person name="Nordberg H.P."/>
            <person name="Cantor M.N."/>
            <person name="Hua S.X."/>
        </authorList>
    </citation>
    <scope>NUCLEOTIDE SEQUENCE [LARGE SCALE GENOMIC DNA]</scope>
    <source>
        <strain evidence="3 4">MAFF 305830</strain>
    </source>
</reference>
<keyword evidence="1" id="KW-0378">Hydrolase</keyword>
<evidence type="ECO:0000256" key="1">
    <source>
        <dbReference type="ARBA" id="ARBA00022801"/>
    </source>
</evidence>
<dbReference type="Gene3D" id="3.40.50.1240">
    <property type="entry name" value="Phosphoglycerate mutase-like"/>
    <property type="match status" value="1"/>
</dbReference>
<organism evidence="3 4">
    <name type="scientific">Serendipita vermifera MAFF 305830</name>
    <dbReference type="NCBI Taxonomy" id="933852"/>
    <lineage>
        <taxon>Eukaryota</taxon>
        <taxon>Fungi</taxon>
        <taxon>Dikarya</taxon>
        <taxon>Basidiomycota</taxon>
        <taxon>Agaricomycotina</taxon>
        <taxon>Agaricomycetes</taxon>
        <taxon>Sebacinales</taxon>
        <taxon>Serendipitaceae</taxon>
        <taxon>Serendipita</taxon>
    </lineage>
</organism>
<dbReference type="AlphaFoldDB" id="A0A0C3A8T2"/>
<dbReference type="InterPro" id="IPR029033">
    <property type="entry name" value="His_PPase_superfam"/>
</dbReference>